<keyword evidence="3" id="KW-1185">Reference proteome</keyword>
<feature type="transmembrane region" description="Helical" evidence="1">
    <location>
        <begin position="49"/>
        <end position="67"/>
    </location>
</feature>
<dbReference type="EMBL" id="SHLA01000001">
    <property type="protein sequence ID" value="RZU62862.1"/>
    <property type="molecule type" value="Genomic_DNA"/>
</dbReference>
<evidence type="ECO:0000256" key="1">
    <source>
        <dbReference type="SAM" id="Phobius"/>
    </source>
</evidence>
<evidence type="ECO:0000313" key="2">
    <source>
        <dbReference type="EMBL" id="RZU62862.1"/>
    </source>
</evidence>
<keyword evidence="1" id="KW-0472">Membrane</keyword>
<protein>
    <submittedName>
        <fullName evidence="2">Putative membrane protein</fullName>
    </submittedName>
</protein>
<comment type="caution">
    <text evidence="2">The sequence shown here is derived from an EMBL/GenBank/DDBJ whole genome shotgun (WGS) entry which is preliminary data.</text>
</comment>
<feature type="transmembrane region" description="Helical" evidence="1">
    <location>
        <begin position="120"/>
        <end position="140"/>
    </location>
</feature>
<dbReference type="InterPro" id="IPR013901">
    <property type="entry name" value="Anthrone_oxy"/>
</dbReference>
<accession>A0A4Q8AEZ7</accession>
<keyword evidence="1" id="KW-1133">Transmembrane helix</keyword>
<sequence>MILTVAVVGAGVVGGVYAGFATLVIPALKRLEAPAATAAMVTINRVAERGPFVAVFGAVALAAVALAASTNAREAPEQWWVAAASLSSTVVTVAVNVPLNRRLEREGAVFWDRYARRWGAANTVRAVLASAAVVLAGTAWR</sequence>
<dbReference type="OrthoDB" id="428263at2"/>
<organism evidence="2 3">
    <name type="scientific">Zhihengliuella halotolerans</name>
    <dbReference type="NCBI Taxonomy" id="370736"/>
    <lineage>
        <taxon>Bacteria</taxon>
        <taxon>Bacillati</taxon>
        <taxon>Actinomycetota</taxon>
        <taxon>Actinomycetes</taxon>
        <taxon>Micrococcales</taxon>
        <taxon>Micrococcaceae</taxon>
        <taxon>Zhihengliuella</taxon>
    </lineage>
</organism>
<keyword evidence="1" id="KW-0812">Transmembrane</keyword>
<reference evidence="2 3" key="1">
    <citation type="submission" date="2019-02" db="EMBL/GenBank/DDBJ databases">
        <title>Sequencing the genomes of 1000 actinobacteria strains.</title>
        <authorList>
            <person name="Klenk H.-P."/>
        </authorList>
    </citation>
    <scope>NUCLEOTIDE SEQUENCE [LARGE SCALE GENOMIC DNA]</scope>
    <source>
        <strain evidence="2 3">DSM 17364</strain>
    </source>
</reference>
<feature type="transmembrane region" description="Helical" evidence="1">
    <location>
        <begin position="79"/>
        <end position="99"/>
    </location>
</feature>
<proteinExistence type="predicted"/>
<dbReference type="AlphaFoldDB" id="A0A4Q8AEZ7"/>
<name>A0A4Q8AEZ7_9MICC</name>
<dbReference type="RefSeq" id="WP_130451375.1">
    <property type="nucleotide sequence ID" value="NZ_SHLA01000001.1"/>
</dbReference>
<dbReference type="Proteomes" id="UP000292685">
    <property type="component" value="Unassembled WGS sequence"/>
</dbReference>
<gene>
    <name evidence="2" type="ORF">EV380_2467</name>
</gene>
<feature type="transmembrane region" description="Helical" evidence="1">
    <location>
        <begin position="6"/>
        <end position="28"/>
    </location>
</feature>
<evidence type="ECO:0000313" key="3">
    <source>
        <dbReference type="Proteomes" id="UP000292685"/>
    </source>
</evidence>
<dbReference type="Pfam" id="PF08592">
    <property type="entry name" value="Anthrone_oxy"/>
    <property type="match status" value="1"/>
</dbReference>